<comment type="caution">
    <text evidence="2">The sequence shown here is derived from an EMBL/GenBank/DDBJ whole genome shotgun (WGS) entry which is preliminary data.</text>
</comment>
<dbReference type="InterPro" id="IPR051049">
    <property type="entry name" value="Dienelactone_hydrolase-like"/>
</dbReference>
<dbReference type="PANTHER" id="PTHR46623:SF6">
    <property type="entry name" value="ALPHA_BETA-HYDROLASES SUPERFAMILY PROTEIN"/>
    <property type="match status" value="1"/>
</dbReference>
<dbReference type="GO" id="GO:0016787">
    <property type="term" value="F:hydrolase activity"/>
    <property type="evidence" value="ECO:0007669"/>
    <property type="project" value="InterPro"/>
</dbReference>
<dbReference type="SUPFAM" id="SSF53474">
    <property type="entry name" value="alpha/beta-Hydrolases"/>
    <property type="match status" value="1"/>
</dbReference>
<accession>A0A315ZQN8</accession>
<feature type="domain" description="Dienelactone hydrolase" evidence="1">
    <location>
        <begin position="7"/>
        <end position="216"/>
    </location>
</feature>
<dbReference type="InterPro" id="IPR029058">
    <property type="entry name" value="AB_hydrolase_fold"/>
</dbReference>
<proteinExistence type="predicted"/>
<evidence type="ECO:0000313" key="2">
    <source>
        <dbReference type="EMBL" id="PWJ47619.1"/>
    </source>
</evidence>
<dbReference type="Pfam" id="PF01738">
    <property type="entry name" value="DLH"/>
    <property type="match status" value="1"/>
</dbReference>
<dbReference type="Proteomes" id="UP000245469">
    <property type="component" value="Unassembled WGS sequence"/>
</dbReference>
<evidence type="ECO:0000313" key="3">
    <source>
        <dbReference type="Proteomes" id="UP000245469"/>
    </source>
</evidence>
<dbReference type="OrthoDB" id="188362at2"/>
<protein>
    <submittedName>
        <fullName evidence="2">Carboxymethylenebutenolidase</fullName>
    </submittedName>
</protein>
<evidence type="ECO:0000259" key="1">
    <source>
        <dbReference type="Pfam" id="PF01738"/>
    </source>
</evidence>
<sequence length="239" mass="25510">MLHVSTASTQHVLILCHEIWGITPALRAKAATWRQHGFHVVVPSFYETVGLPAHAPDEAAAFRARAALSRSSITATLTAAITPPGGLPGPPPCTSVLGYSMGGSIALWAATTDLPLAASVTFYGGGLEVSPWPDLAPGVELLDELRVPWLGLYGGRDPLTPPAALARVMECRRVGEPTVEVHVYPELEHAFALDATDARHSASATEECERLTVEHLRSAELLHNEKHLGPTRSSATRQV</sequence>
<dbReference type="RefSeq" id="WP_109776353.1">
    <property type="nucleotide sequence ID" value="NZ_QGDQ01000036.1"/>
</dbReference>
<reference evidence="2 3" key="1">
    <citation type="submission" date="2018-03" db="EMBL/GenBank/DDBJ databases">
        <title>Genomic Encyclopedia of Archaeal and Bacterial Type Strains, Phase II (KMG-II): from individual species to whole genera.</title>
        <authorList>
            <person name="Goeker M."/>
        </authorList>
    </citation>
    <scope>NUCLEOTIDE SEQUENCE [LARGE SCALE GENOMIC DNA]</scope>
    <source>
        <strain evidence="2 3">DSM 44889</strain>
    </source>
</reference>
<keyword evidence="3" id="KW-1185">Reference proteome</keyword>
<organism evidence="2 3">
    <name type="scientific">Quadrisphaera granulorum</name>
    <dbReference type="NCBI Taxonomy" id="317664"/>
    <lineage>
        <taxon>Bacteria</taxon>
        <taxon>Bacillati</taxon>
        <taxon>Actinomycetota</taxon>
        <taxon>Actinomycetes</taxon>
        <taxon>Kineosporiales</taxon>
        <taxon>Kineosporiaceae</taxon>
        <taxon>Quadrisphaera</taxon>
    </lineage>
</organism>
<dbReference type="Gene3D" id="3.40.50.1820">
    <property type="entry name" value="alpha/beta hydrolase"/>
    <property type="match status" value="1"/>
</dbReference>
<name>A0A315ZQN8_9ACTN</name>
<dbReference type="InterPro" id="IPR002925">
    <property type="entry name" value="Dienelactn_hydro"/>
</dbReference>
<dbReference type="PANTHER" id="PTHR46623">
    <property type="entry name" value="CARBOXYMETHYLENEBUTENOLIDASE-RELATED"/>
    <property type="match status" value="1"/>
</dbReference>
<dbReference type="EMBL" id="QGDQ01000036">
    <property type="protein sequence ID" value="PWJ47619.1"/>
    <property type="molecule type" value="Genomic_DNA"/>
</dbReference>
<dbReference type="AlphaFoldDB" id="A0A315ZQN8"/>
<gene>
    <name evidence="2" type="ORF">BXY45_13651</name>
</gene>